<evidence type="ECO:0000313" key="2">
    <source>
        <dbReference type="Proteomes" id="UP000190667"/>
    </source>
</evidence>
<dbReference type="AlphaFoldDB" id="A0A1S8YNG5"/>
<dbReference type="EMBL" id="MRUL01000005">
    <property type="protein sequence ID" value="OON40296.1"/>
    <property type="molecule type" value="Genomic_DNA"/>
</dbReference>
<protein>
    <submittedName>
        <fullName evidence="1">Uncharacterized protein</fullName>
    </submittedName>
</protein>
<name>A0A1S8YNG5_9GAMM</name>
<sequence>MPCQWVRIIGRSEPLTRVICKKKRNSCFFMLKRLKGTLYGLYMHNTTGGSSDISLAINAMMLRLAFHIDEKDEVR</sequence>
<dbReference type="Proteomes" id="UP000190667">
    <property type="component" value="Unassembled WGS sequence"/>
</dbReference>
<reference evidence="1 2" key="1">
    <citation type="submission" date="2016-12" db="EMBL/GenBank/DDBJ databases">
        <title>Izhakiella australiana sp. nov. of genus Izhakiella isolated from Australian desert.</title>
        <authorList>
            <person name="Ji M."/>
        </authorList>
    </citation>
    <scope>NUCLEOTIDE SEQUENCE [LARGE SCALE GENOMIC DNA]</scope>
    <source>
        <strain evidence="1 2">D4N98</strain>
    </source>
</reference>
<evidence type="ECO:0000313" key="1">
    <source>
        <dbReference type="EMBL" id="OON40296.1"/>
    </source>
</evidence>
<keyword evidence="2" id="KW-1185">Reference proteome</keyword>
<organism evidence="1 2">
    <name type="scientific">Izhakiella australiensis</name>
    <dbReference type="NCBI Taxonomy" id="1926881"/>
    <lineage>
        <taxon>Bacteria</taxon>
        <taxon>Pseudomonadati</taxon>
        <taxon>Pseudomonadota</taxon>
        <taxon>Gammaproteobacteria</taxon>
        <taxon>Enterobacterales</taxon>
        <taxon>Erwiniaceae</taxon>
        <taxon>Izhakiella</taxon>
    </lineage>
</organism>
<gene>
    <name evidence="1" type="ORF">BTJ39_10420</name>
</gene>
<comment type="caution">
    <text evidence="1">The sequence shown here is derived from an EMBL/GenBank/DDBJ whole genome shotgun (WGS) entry which is preliminary data.</text>
</comment>
<accession>A0A1S8YNG5</accession>
<proteinExistence type="predicted"/>